<accession>A0A8J5X111</accession>
<feature type="compositionally biased region" description="Low complexity" evidence="1">
    <location>
        <begin position="388"/>
        <end position="426"/>
    </location>
</feature>
<reference evidence="3" key="1">
    <citation type="submission" date="2021-05" db="EMBL/GenBank/DDBJ databases">
        <title>The genome of the haptophyte Pavlova lutheri (Diacronema luteri, Pavlovales) - a model for lipid biosynthesis in eukaryotic algae.</title>
        <authorList>
            <person name="Hulatt C.J."/>
            <person name="Posewitz M.C."/>
        </authorList>
    </citation>
    <scope>NUCLEOTIDE SEQUENCE</scope>
    <source>
        <strain evidence="3">NIVA-4/92</strain>
    </source>
</reference>
<keyword evidence="4" id="KW-1185">Reference proteome</keyword>
<dbReference type="AlphaFoldDB" id="A0A8J5X111"/>
<gene>
    <name evidence="3" type="ORF">KFE25_007228</name>
</gene>
<feature type="transmembrane region" description="Helical" evidence="2">
    <location>
        <begin position="325"/>
        <end position="347"/>
    </location>
</feature>
<evidence type="ECO:0000313" key="4">
    <source>
        <dbReference type="Proteomes" id="UP000751190"/>
    </source>
</evidence>
<dbReference type="Proteomes" id="UP000751190">
    <property type="component" value="Unassembled WGS sequence"/>
</dbReference>
<sequence>MMWSHERRAGSARASAARPPSAAALIKGLGNRGCVYAVHRAARSPSLLAFVFVVGATLGSSMLHPLLGEAHARRHGIWYAVTCEINAKLLVAELENLEQFATADAEYSTGKQRWRFVAAYNVTVAIGEGCDPAAPAPPRSARHSEAELRRERAEAVGGFYVEAGRRLAAVTSASSATRDAFTTAQPATLAMRARRRLRELAARALDGRRRALADASTPMRHAARAACAPALGARGGGAGAVAPHRLGHHVAFYRLRRAQEDFCNGPADAPEPVARRACASRTREWFTHALEPGAAVPCWLFEKRRPGSGASELRVVIDRELPPHLSFYVAYLLLLAALGAHLAVLVARRWLQRSGLVEPDRVPEASAARDAGGSRAAAAMLRASMRASEAEAEPMAPHARSMAAAATADGAAAPTDARPACPSAHARQQRQQRHQPTQGHAWHGAPRAAPVLTQRGGSYGRVILRGTAAPRPPPPPSFVRSPADWLRRALLPSRELVEWRGRRDTLSDPHGPERPDKLIMLI</sequence>
<name>A0A8J5X111_DIALT</name>
<dbReference type="EMBL" id="JAGTXO010000058">
    <property type="protein sequence ID" value="KAG8458021.1"/>
    <property type="molecule type" value="Genomic_DNA"/>
</dbReference>
<evidence type="ECO:0000256" key="2">
    <source>
        <dbReference type="SAM" id="Phobius"/>
    </source>
</evidence>
<feature type="region of interest" description="Disordered" evidence="1">
    <location>
        <begin position="388"/>
        <end position="454"/>
    </location>
</feature>
<evidence type="ECO:0000313" key="3">
    <source>
        <dbReference type="EMBL" id="KAG8458021.1"/>
    </source>
</evidence>
<keyword evidence="2" id="KW-0812">Transmembrane</keyword>
<evidence type="ECO:0000256" key="1">
    <source>
        <dbReference type="SAM" id="MobiDB-lite"/>
    </source>
</evidence>
<comment type="caution">
    <text evidence="3">The sequence shown here is derived from an EMBL/GenBank/DDBJ whole genome shotgun (WGS) entry which is preliminary data.</text>
</comment>
<keyword evidence="2" id="KW-1133">Transmembrane helix</keyword>
<keyword evidence="2" id="KW-0472">Membrane</keyword>
<protein>
    <submittedName>
        <fullName evidence="3">Uncharacterized protein</fullName>
    </submittedName>
</protein>
<feature type="transmembrane region" description="Helical" evidence="2">
    <location>
        <begin position="47"/>
        <end position="67"/>
    </location>
</feature>
<organism evidence="3 4">
    <name type="scientific">Diacronema lutheri</name>
    <name type="common">Unicellular marine alga</name>
    <name type="synonym">Monochrysis lutheri</name>
    <dbReference type="NCBI Taxonomy" id="2081491"/>
    <lineage>
        <taxon>Eukaryota</taxon>
        <taxon>Haptista</taxon>
        <taxon>Haptophyta</taxon>
        <taxon>Pavlovophyceae</taxon>
        <taxon>Pavlovales</taxon>
        <taxon>Pavlovaceae</taxon>
        <taxon>Diacronema</taxon>
    </lineage>
</organism>
<proteinExistence type="predicted"/>